<comment type="catalytic activity">
    <reaction evidence="11">
        <text>fluoride(in) = fluoride(out)</text>
        <dbReference type="Rhea" id="RHEA:76159"/>
        <dbReference type="ChEBI" id="CHEBI:17051"/>
    </reaction>
    <physiologicalReaction direction="left-to-right" evidence="11">
        <dbReference type="Rhea" id="RHEA:76160"/>
    </physiologicalReaction>
</comment>
<evidence type="ECO:0000256" key="2">
    <source>
        <dbReference type="ARBA" id="ARBA00022475"/>
    </source>
</evidence>
<dbReference type="Pfam" id="PF02537">
    <property type="entry name" value="CRCB"/>
    <property type="match status" value="1"/>
</dbReference>
<evidence type="ECO:0000256" key="4">
    <source>
        <dbReference type="ARBA" id="ARBA00022692"/>
    </source>
</evidence>
<dbReference type="Proteomes" id="UP000002069">
    <property type="component" value="Chromosome"/>
</dbReference>
<keyword evidence="7" id="KW-0406">Ion transport</keyword>
<keyword evidence="9" id="KW-0407">Ion channel</keyword>
<dbReference type="PATRIC" id="fig|693216.3.peg.990"/>
<evidence type="ECO:0000313" key="14">
    <source>
        <dbReference type="Proteomes" id="UP000002069"/>
    </source>
</evidence>
<accession>C9XXP3</accession>
<evidence type="ECO:0000256" key="9">
    <source>
        <dbReference type="ARBA" id="ARBA00023303"/>
    </source>
</evidence>
<organism evidence="13 14">
    <name type="scientific">Cronobacter turicensis (strain DSM 18703 / CCUG 55852 / LMG 23827 / z3032)</name>
    <dbReference type="NCBI Taxonomy" id="693216"/>
    <lineage>
        <taxon>Bacteria</taxon>
        <taxon>Pseudomonadati</taxon>
        <taxon>Pseudomonadota</taxon>
        <taxon>Gammaproteobacteria</taxon>
        <taxon>Enterobacterales</taxon>
        <taxon>Enterobacteriaceae</taxon>
        <taxon>Cronobacter</taxon>
    </lineage>
</organism>
<keyword evidence="4 12" id="KW-0812">Transmembrane</keyword>
<dbReference type="KEGG" id="ctu:CTU_10270"/>
<name>C9XXP3_CROTZ</name>
<dbReference type="GO" id="GO:0034220">
    <property type="term" value="P:monoatomic ion transmembrane transport"/>
    <property type="evidence" value="ECO:0007669"/>
    <property type="project" value="UniProtKB-KW"/>
</dbReference>
<sequence length="122" mass="13434">MFPTLVAVLVGGGIGSVIRWAISNRLNSLFPLLPPGTLVANVLAGLIIGFATLFFVKYVHDDGALKLMITTGLCGGYPRFLPSQRRCSRICRPVIIWPRRLKSLSMSCYPCWRSTLGFSLPH</sequence>
<proteinExistence type="inferred from homology"/>
<comment type="subcellular location">
    <subcellularLocation>
        <location evidence="1">Cell membrane</location>
        <topology evidence="1">Multi-pass membrane protein</topology>
    </subcellularLocation>
</comment>
<keyword evidence="3" id="KW-0997">Cell inner membrane</keyword>
<dbReference type="HOGENOM" id="CLU_2025165_0_0_6"/>
<evidence type="ECO:0000256" key="10">
    <source>
        <dbReference type="ARBA" id="ARBA00035120"/>
    </source>
</evidence>
<dbReference type="InterPro" id="IPR003691">
    <property type="entry name" value="FluC"/>
</dbReference>
<keyword evidence="6" id="KW-0915">Sodium</keyword>
<evidence type="ECO:0000256" key="11">
    <source>
        <dbReference type="ARBA" id="ARBA00035585"/>
    </source>
</evidence>
<comment type="caution">
    <text evidence="12">Lacks conserved residue(s) required for the propagation of feature annotation.</text>
</comment>
<evidence type="ECO:0000256" key="5">
    <source>
        <dbReference type="ARBA" id="ARBA00022989"/>
    </source>
</evidence>
<dbReference type="AlphaFoldDB" id="C9XXP3"/>
<keyword evidence="7" id="KW-0813">Transport</keyword>
<evidence type="ECO:0000256" key="6">
    <source>
        <dbReference type="ARBA" id="ARBA00023053"/>
    </source>
</evidence>
<keyword evidence="14" id="KW-1185">Reference proteome</keyword>
<evidence type="ECO:0000313" key="13">
    <source>
        <dbReference type="EMBL" id="CBA28657.1"/>
    </source>
</evidence>
<evidence type="ECO:0000256" key="12">
    <source>
        <dbReference type="RuleBase" id="RU004340"/>
    </source>
</evidence>
<reference evidence="14" key="2">
    <citation type="journal article" date="2011" name="J. Bacteriol.">
        <title>Complete genome sequence of Cronobacter turicensis LMG 23827, a food-borne pathogen causing deaths in neonates.</title>
        <authorList>
            <person name="Stephan R."/>
            <person name="Lehner A."/>
            <person name="Tischler P."/>
            <person name="Rattei T."/>
        </authorList>
    </citation>
    <scope>NUCLEOTIDE SEQUENCE [LARGE SCALE GENOMIC DNA]</scope>
    <source>
        <strain evidence="14">DSM 18703 / CCUG 55852 / LMG 23827 / z3032</strain>
    </source>
</reference>
<keyword evidence="8 12" id="KW-0472">Membrane</keyword>
<evidence type="ECO:0000256" key="1">
    <source>
        <dbReference type="ARBA" id="ARBA00004651"/>
    </source>
</evidence>
<evidence type="ECO:0000256" key="7">
    <source>
        <dbReference type="ARBA" id="ARBA00023065"/>
    </source>
</evidence>
<keyword evidence="2" id="KW-1003">Cell membrane</keyword>
<keyword evidence="5 12" id="KW-1133">Transmembrane helix</keyword>
<evidence type="ECO:0000256" key="3">
    <source>
        <dbReference type="ARBA" id="ARBA00022519"/>
    </source>
</evidence>
<comment type="function">
    <text evidence="12">Important for reducing fluoride concentration in the cell, thus reducing its toxicity.</text>
</comment>
<feature type="transmembrane region" description="Helical" evidence="12">
    <location>
        <begin position="38"/>
        <end position="59"/>
    </location>
</feature>
<dbReference type="EMBL" id="FN543093">
    <property type="protein sequence ID" value="CBA28657.1"/>
    <property type="molecule type" value="Genomic_DNA"/>
</dbReference>
<protein>
    <recommendedName>
        <fullName evidence="12">Fluoride-specific ion channel</fullName>
    </recommendedName>
</protein>
<gene>
    <name evidence="13" type="primary">crcB</name>
    <name evidence="13" type="ordered locus">Ctu_10270</name>
</gene>
<reference evidence="13 14" key="1">
    <citation type="journal article" date="2010" name="J. Bacteriol.">
        <title>Complete Genome Sequence of Cronobacter turicensis LMG 23827, a foodborne pathogen causing deaths in neonates.</title>
        <authorList>
            <person name="Stephan R."/>
            <person name="Lehner A."/>
            <person name="Tischler P."/>
            <person name="Rattei T."/>
        </authorList>
    </citation>
    <scope>NUCLEOTIDE SEQUENCE [LARGE SCALE GENOMIC DNA]</scope>
    <source>
        <strain evidence="14">DSM 18703 / CCUG 55852 / LMG 23827 / z3032</strain>
    </source>
</reference>
<evidence type="ECO:0000256" key="8">
    <source>
        <dbReference type="ARBA" id="ARBA00023136"/>
    </source>
</evidence>
<comment type="similarity">
    <text evidence="10 12">Belongs to the fluoride channel Fluc/FEX (TC 1.A.43) family.</text>
</comment>
<dbReference type="GO" id="GO:0005886">
    <property type="term" value="C:plasma membrane"/>
    <property type="evidence" value="ECO:0007669"/>
    <property type="project" value="UniProtKB-SubCell"/>
</dbReference>